<evidence type="ECO:0000313" key="2">
    <source>
        <dbReference type="EMBL" id="KAJ4346451.1"/>
    </source>
</evidence>
<dbReference type="RefSeq" id="XP_056066251.1">
    <property type="nucleotide sequence ID" value="XM_056219124.1"/>
</dbReference>
<dbReference type="PANTHER" id="PTHR12128">
    <property type="entry name" value="DIHYDRODIPICOLINATE SYNTHASE"/>
    <property type="match status" value="1"/>
</dbReference>
<dbReference type="PANTHER" id="PTHR12128:SF47">
    <property type="entry name" value="DIHYDRODIPICOLINATE SYNTHASE-RELATED"/>
    <property type="match status" value="1"/>
</dbReference>
<dbReference type="InterPro" id="IPR010730">
    <property type="entry name" value="HET"/>
</dbReference>
<dbReference type="Proteomes" id="UP001140513">
    <property type="component" value="Unassembled WGS sequence"/>
</dbReference>
<dbReference type="Pfam" id="PF00701">
    <property type="entry name" value="DHDPS"/>
    <property type="match status" value="1"/>
</dbReference>
<dbReference type="SUPFAM" id="SSF51569">
    <property type="entry name" value="Aldolase"/>
    <property type="match status" value="1"/>
</dbReference>
<dbReference type="EMBL" id="JAPEUX010000008">
    <property type="protein sequence ID" value="KAJ4346451.1"/>
    <property type="molecule type" value="Genomic_DNA"/>
</dbReference>
<name>A0A9W8XB66_9PLEO</name>
<dbReference type="AlphaFoldDB" id="A0A9W8XB66"/>
<keyword evidence="3" id="KW-1185">Reference proteome</keyword>
<dbReference type="OrthoDB" id="191315at2759"/>
<dbReference type="Pfam" id="PF06985">
    <property type="entry name" value="HET"/>
    <property type="match status" value="1"/>
</dbReference>
<feature type="domain" description="Heterokaryon incompatibility" evidence="1">
    <location>
        <begin position="12"/>
        <end position="147"/>
    </location>
</feature>
<dbReference type="GeneID" id="80913910"/>
<dbReference type="Gene3D" id="3.20.20.70">
    <property type="entry name" value="Aldolase class I"/>
    <property type="match status" value="1"/>
</dbReference>
<accession>A0A9W8XB66</accession>
<dbReference type="PRINTS" id="PR00146">
    <property type="entry name" value="DHPICSNTHASE"/>
</dbReference>
<evidence type="ECO:0000259" key="1">
    <source>
        <dbReference type="Pfam" id="PF06985"/>
    </source>
</evidence>
<protein>
    <recommendedName>
        <fullName evidence="1">Heterokaryon incompatibility domain-containing protein</fullName>
    </recommendedName>
</protein>
<dbReference type="SMART" id="SM01130">
    <property type="entry name" value="DHDPS"/>
    <property type="match status" value="1"/>
</dbReference>
<gene>
    <name evidence="2" type="ORF">N0V89_010380</name>
</gene>
<dbReference type="CDD" id="cd00408">
    <property type="entry name" value="DHDPS-like"/>
    <property type="match status" value="1"/>
</dbReference>
<dbReference type="GO" id="GO:0008840">
    <property type="term" value="F:4-hydroxy-tetrahydrodipicolinate synthase activity"/>
    <property type="evidence" value="ECO:0007669"/>
    <property type="project" value="TreeGrafter"/>
</dbReference>
<reference evidence="2" key="1">
    <citation type="submission" date="2022-10" db="EMBL/GenBank/DDBJ databases">
        <title>Tapping the CABI collections for fungal endophytes: first genome assemblies for Collariella, Neodidymelliopsis, Ascochyta clinopodiicola, Didymella pomorum, Didymosphaeria variabile, Neocosmospora piperis and Neocucurbitaria cava.</title>
        <authorList>
            <person name="Hill R."/>
        </authorList>
    </citation>
    <scope>NUCLEOTIDE SEQUENCE</scope>
    <source>
        <strain evidence="2">IMI 356815</strain>
    </source>
</reference>
<dbReference type="InterPro" id="IPR002220">
    <property type="entry name" value="DapA-like"/>
</dbReference>
<dbReference type="InterPro" id="IPR013785">
    <property type="entry name" value="Aldolase_TIM"/>
</dbReference>
<proteinExistence type="predicted"/>
<organism evidence="2 3">
    <name type="scientific">Didymosphaeria variabile</name>
    <dbReference type="NCBI Taxonomy" id="1932322"/>
    <lineage>
        <taxon>Eukaryota</taxon>
        <taxon>Fungi</taxon>
        <taxon>Dikarya</taxon>
        <taxon>Ascomycota</taxon>
        <taxon>Pezizomycotina</taxon>
        <taxon>Dothideomycetes</taxon>
        <taxon>Pleosporomycetidae</taxon>
        <taxon>Pleosporales</taxon>
        <taxon>Massarineae</taxon>
        <taxon>Didymosphaeriaceae</taxon>
        <taxon>Didymosphaeria</taxon>
    </lineage>
</organism>
<comment type="caution">
    <text evidence="2">The sequence shown here is derived from an EMBL/GenBank/DDBJ whole genome shotgun (WGS) entry which is preliminary data.</text>
</comment>
<evidence type="ECO:0000313" key="3">
    <source>
        <dbReference type="Proteomes" id="UP001140513"/>
    </source>
</evidence>
<sequence length="682" mass="76258">MHSVTFKEAPRYDALSYTWGESKRSKWIVINGKRMTIRENLWHALQSIRRKDLAQVIWVDAICINQADADEKSSQVPLMSFTYSRARQVLLWLGQHKPPRWIENSIPLQWHDDYGVTHAKRYPGPVEYWIYRLVHQEYWKRAWIVQEIGMASSISVYFGHQFISWTEFIKLVRWYDSRVDDPTVRHVFALEELRQSRYRDGGAYALHHLLNSFSDNFCSVVHDKLYAFFGMSNDYIDDNLVIDYRRSVAEVYGDFVVAQNLSIFDAINKQIDMVQFAGLLRGVVPSNAVEGDLICQFLDSDAAAVLRLGPTGVPELVGRAAMIGEGDDLQWERPGERNVLRELLRTPYRQLDALRYTHTTRNQRNITVDMAIKVPQAGVWTPAVTFFDPSTGRIDIEAQKQYFTYLSKNVTGLVVLGSNAEAFLLTREERITLVKIARAAVGPSYPLIVGISGYSTIQTLEYAKDAKDAGADFGLLLPASYYGGATSKEVVNAFFDEVAQGTDLPIVIYNFPAQCNGVDLDSVTIAGIAKRNKGKIVGVKLTCGSVAKITRLTAELAPEEFTTFGGQSDFLIGGLAVGSQGCVAAFSNVFPKTIKKVYDLYTEGKVDEALKLHKKAALAESPVKAGIASTKYAISQFSAVDAGIQGAEEKLLPRRPYLPVGDAVKDNVKKVMAELAEIERSL</sequence>